<dbReference type="InterPro" id="IPR001969">
    <property type="entry name" value="Aspartic_peptidase_AS"/>
</dbReference>
<feature type="domain" description="Peptidase A1" evidence="7">
    <location>
        <begin position="64"/>
        <end position="380"/>
    </location>
</feature>
<dbReference type="SUPFAM" id="SSF50630">
    <property type="entry name" value="Acid proteases"/>
    <property type="match status" value="1"/>
</dbReference>
<feature type="region of interest" description="Disordered" evidence="4">
    <location>
        <begin position="542"/>
        <end position="672"/>
    </location>
</feature>
<evidence type="ECO:0000256" key="4">
    <source>
        <dbReference type="SAM" id="MobiDB-lite"/>
    </source>
</evidence>
<dbReference type="PROSITE" id="PS51767">
    <property type="entry name" value="PEPTIDASE_A1"/>
    <property type="match status" value="1"/>
</dbReference>
<dbReference type="OrthoDB" id="15189at2759"/>
<keyword evidence="5" id="KW-0812">Transmembrane</keyword>
<comment type="similarity">
    <text evidence="1 3">Belongs to the peptidase A1 family.</text>
</comment>
<dbReference type="Gene3D" id="2.40.70.10">
    <property type="entry name" value="Acid Proteases"/>
    <property type="match status" value="2"/>
</dbReference>
<dbReference type="PRINTS" id="PR00792">
    <property type="entry name" value="PEPSIN"/>
</dbReference>
<dbReference type="Proteomes" id="UP000184267">
    <property type="component" value="Unassembled WGS sequence"/>
</dbReference>
<protein>
    <recommendedName>
        <fullName evidence="7">Peptidase A1 domain-containing protein</fullName>
    </recommendedName>
</protein>
<dbReference type="OMA" id="RRSGKWW"/>
<feature type="compositionally biased region" description="Basic and acidic residues" evidence="4">
    <location>
        <begin position="620"/>
        <end position="630"/>
    </location>
</feature>
<dbReference type="PANTHER" id="PTHR47966:SF51">
    <property type="entry name" value="BETA-SITE APP-CLEAVING ENZYME, ISOFORM A-RELATED"/>
    <property type="match status" value="1"/>
</dbReference>
<evidence type="ECO:0000256" key="5">
    <source>
        <dbReference type="SAM" id="Phobius"/>
    </source>
</evidence>
<feature type="compositionally biased region" description="Polar residues" evidence="4">
    <location>
        <begin position="543"/>
        <end position="576"/>
    </location>
</feature>
<dbReference type="GO" id="GO:0004190">
    <property type="term" value="F:aspartic-type endopeptidase activity"/>
    <property type="evidence" value="ECO:0007669"/>
    <property type="project" value="UniProtKB-KW"/>
</dbReference>
<feature type="transmembrane region" description="Helical" evidence="5">
    <location>
        <begin position="439"/>
        <end position="463"/>
    </location>
</feature>
<organism evidence="8 9">
    <name type="scientific">Trametes pubescens</name>
    <name type="common">White-rot fungus</name>
    <dbReference type="NCBI Taxonomy" id="154538"/>
    <lineage>
        <taxon>Eukaryota</taxon>
        <taxon>Fungi</taxon>
        <taxon>Dikarya</taxon>
        <taxon>Basidiomycota</taxon>
        <taxon>Agaricomycotina</taxon>
        <taxon>Agaricomycetes</taxon>
        <taxon>Polyporales</taxon>
        <taxon>Polyporaceae</taxon>
        <taxon>Trametes</taxon>
    </lineage>
</organism>
<evidence type="ECO:0000256" key="6">
    <source>
        <dbReference type="SAM" id="SignalP"/>
    </source>
</evidence>
<keyword evidence="3" id="KW-0378">Hydrolase</keyword>
<dbReference type="InterPro" id="IPR001461">
    <property type="entry name" value="Aspartic_peptidase_A1"/>
</dbReference>
<dbReference type="PANTHER" id="PTHR47966">
    <property type="entry name" value="BETA-SITE APP-CLEAVING ENZYME, ISOFORM A-RELATED"/>
    <property type="match status" value="1"/>
</dbReference>
<feature type="compositionally biased region" description="Low complexity" evidence="4">
    <location>
        <begin position="642"/>
        <end position="660"/>
    </location>
</feature>
<dbReference type="CDD" id="cd05471">
    <property type="entry name" value="pepsin_like"/>
    <property type="match status" value="1"/>
</dbReference>
<reference evidence="8 9" key="1">
    <citation type="submission" date="2016-10" db="EMBL/GenBank/DDBJ databases">
        <title>Genome sequence of the basidiomycete white-rot fungus Trametes pubescens.</title>
        <authorList>
            <person name="Makela M.R."/>
            <person name="Granchi Z."/>
            <person name="Peng M."/>
            <person name="De Vries R.P."/>
            <person name="Grigoriev I."/>
            <person name="Riley R."/>
            <person name="Hilden K."/>
        </authorList>
    </citation>
    <scope>NUCLEOTIDE SEQUENCE [LARGE SCALE GENOMIC DNA]</scope>
    <source>
        <strain evidence="8 9">FBCC735</strain>
    </source>
</reference>
<dbReference type="EMBL" id="MNAD01000776">
    <property type="protein sequence ID" value="OJT10439.1"/>
    <property type="molecule type" value="Genomic_DNA"/>
</dbReference>
<feature type="chain" id="PRO_5012905779" description="Peptidase A1 domain-containing protein" evidence="6">
    <location>
        <begin position="24"/>
        <end position="719"/>
    </location>
</feature>
<dbReference type="InterPro" id="IPR034164">
    <property type="entry name" value="Pepsin-like_dom"/>
</dbReference>
<evidence type="ECO:0000256" key="1">
    <source>
        <dbReference type="ARBA" id="ARBA00007447"/>
    </source>
</evidence>
<keyword evidence="5" id="KW-0472">Membrane</keyword>
<sequence>MARWSTILCLLAGLLAGDFGADAITVPIQGHRRSGKWWETLGGVFQKQRRAGIVDLQNAGDLQYFTNITLEGQQFRVLVDSGSADLWVAGDVPGSNSTTHNATINYNDGVVSGPIKTATLGIEGYTILNQAYISQEVTESYPEGQGILGIGPSRLSSVLAGLGNPKGDPPLDRLFQQATSLPSYISILLGRSNDPDSPIPGQLTIGEVLPDYSDVTSSPQLPIERVDWEQHWMVALDKGGIVGPDGKPIKASVDKQLKVIFDSGYTLPQVPKSVADAIYSRVPNATYVNISAADTPVWTLPCDVELNITFTFAGVSYPVHPLDTVMDDLQGPLDSSGKPTCVGSFQPMSTTQPYDIVLGMAFLRNAYILMNFGDFVDGSADQVGDPFVQLHALTDPIEAHGDFVQQRLGGVDTTGLQMLLPATEEDTSTGVKAPGHMPYLPWIIVASVLGGLLVAFLVAYVFIWRRGRKYRRIHETAPAGLEEGKRSPSPSNEKLPEIAMADKAFGPRSSEADMDALPHKVDADELIWGHRSRKPKGLIAMTRESSAASSTEQLIPGTASSNMSHETTSTQKSSPLISDDKPLPNPYADASLPSTPLAIDDQPLPNPYTDAPETTSPTVMDDRPLPETEVRSQSTPAPTMWNAATLLPPAPAPTNTTLPLRTKRSRPLPDPRAYTSRVEDVFDVSRARTSTVYTLPPLQFSSPDLAGSHHSSRPPPPAS</sequence>
<dbReference type="STRING" id="154538.A0A1M2VS44"/>
<evidence type="ECO:0000256" key="3">
    <source>
        <dbReference type="RuleBase" id="RU000454"/>
    </source>
</evidence>
<dbReference type="InterPro" id="IPR021109">
    <property type="entry name" value="Peptidase_aspartic_dom_sf"/>
</dbReference>
<comment type="caution">
    <text evidence="8">The sequence shown here is derived from an EMBL/GenBank/DDBJ whole genome shotgun (WGS) entry which is preliminary data.</text>
</comment>
<keyword evidence="5" id="KW-1133">Transmembrane helix</keyword>
<evidence type="ECO:0000256" key="2">
    <source>
        <dbReference type="ARBA" id="ARBA00022750"/>
    </source>
</evidence>
<feature type="region of interest" description="Disordered" evidence="4">
    <location>
        <begin position="696"/>
        <end position="719"/>
    </location>
</feature>
<dbReference type="GO" id="GO:0006508">
    <property type="term" value="P:proteolysis"/>
    <property type="evidence" value="ECO:0007669"/>
    <property type="project" value="UniProtKB-KW"/>
</dbReference>
<keyword evidence="3" id="KW-0645">Protease</keyword>
<feature type="signal peptide" evidence="6">
    <location>
        <begin position="1"/>
        <end position="23"/>
    </location>
</feature>
<proteinExistence type="inferred from homology"/>
<name>A0A1M2VS44_TRAPU</name>
<dbReference type="Pfam" id="PF00026">
    <property type="entry name" value="Asp"/>
    <property type="match status" value="1"/>
</dbReference>
<dbReference type="PROSITE" id="PS00141">
    <property type="entry name" value="ASP_PROTEASE"/>
    <property type="match status" value="1"/>
</dbReference>
<dbReference type="AlphaFoldDB" id="A0A1M2VS44"/>
<keyword evidence="6" id="KW-0732">Signal</keyword>
<evidence type="ECO:0000313" key="8">
    <source>
        <dbReference type="EMBL" id="OJT10439.1"/>
    </source>
</evidence>
<dbReference type="InterPro" id="IPR033121">
    <property type="entry name" value="PEPTIDASE_A1"/>
</dbReference>
<evidence type="ECO:0000259" key="7">
    <source>
        <dbReference type="PROSITE" id="PS51767"/>
    </source>
</evidence>
<evidence type="ECO:0000313" key="9">
    <source>
        <dbReference type="Proteomes" id="UP000184267"/>
    </source>
</evidence>
<accession>A0A1M2VS44</accession>
<gene>
    <name evidence="8" type="ORF">TRAPUB_13038</name>
</gene>
<keyword evidence="9" id="KW-1185">Reference proteome</keyword>
<keyword evidence="2 3" id="KW-0064">Aspartyl protease</keyword>